<feature type="signal peptide" evidence="1">
    <location>
        <begin position="1"/>
        <end position="23"/>
    </location>
</feature>
<evidence type="ECO:0000313" key="3">
    <source>
        <dbReference type="Proteomes" id="UP000266673"/>
    </source>
</evidence>
<reference evidence="2 3" key="1">
    <citation type="submission" date="2018-06" db="EMBL/GenBank/DDBJ databases">
        <title>Comparative genomics reveals the genomic features of Rhizophagus irregularis, R. cerebriforme, R. diaphanum and Gigaspora rosea, and their symbiotic lifestyle signature.</title>
        <authorList>
            <person name="Morin E."/>
            <person name="San Clemente H."/>
            <person name="Chen E.C.H."/>
            <person name="De La Providencia I."/>
            <person name="Hainaut M."/>
            <person name="Kuo A."/>
            <person name="Kohler A."/>
            <person name="Murat C."/>
            <person name="Tang N."/>
            <person name="Roy S."/>
            <person name="Loubradou J."/>
            <person name="Henrissat B."/>
            <person name="Grigoriev I.V."/>
            <person name="Corradi N."/>
            <person name="Roux C."/>
            <person name="Martin F.M."/>
        </authorList>
    </citation>
    <scope>NUCLEOTIDE SEQUENCE [LARGE SCALE GENOMIC DNA]</scope>
    <source>
        <strain evidence="2 3">DAOM 194757</strain>
    </source>
</reference>
<protein>
    <recommendedName>
        <fullName evidence="4">Peptidase A1 domain-containing protein</fullName>
    </recommendedName>
</protein>
<accession>A0A397U6M0</accession>
<evidence type="ECO:0000256" key="1">
    <source>
        <dbReference type="SAM" id="SignalP"/>
    </source>
</evidence>
<keyword evidence="1" id="KW-0732">Signal</keyword>
<dbReference type="Gene3D" id="2.40.10.10">
    <property type="entry name" value="Trypsin-like serine proteases"/>
    <property type="match status" value="1"/>
</dbReference>
<dbReference type="OrthoDB" id="3762657at2759"/>
<proteinExistence type="predicted"/>
<name>A0A397U6M0_9GLOM</name>
<comment type="caution">
    <text evidence="2">The sequence shown here is derived from an EMBL/GenBank/DDBJ whole genome shotgun (WGS) entry which is preliminary data.</text>
</comment>
<organism evidence="2 3">
    <name type="scientific">Gigaspora rosea</name>
    <dbReference type="NCBI Taxonomy" id="44941"/>
    <lineage>
        <taxon>Eukaryota</taxon>
        <taxon>Fungi</taxon>
        <taxon>Fungi incertae sedis</taxon>
        <taxon>Mucoromycota</taxon>
        <taxon>Glomeromycotina</taxon>
        <taxon>Glomeromycetes</taxon>
        <taxon>Diversisporales</taxon>
        <taxon>Gigasporaceae</taxon>
        <taxon>Gigaspora</taxon>
    </lineage>
</organism>
<dbReference type="EMBL" id="QKWP01002188">
    <property type="protein sequence ID" value="RIB04409.1"/>
    <property type="molecule type" value="Genomic_DNA"/>
</dbReference>
<dbReference type="InterPro" id="IPR043504">
    <property type="entry name" value="Peptidase_S1_PA_chymotrypsin"/>
</dbReference>
<evidence type="ECO:0000313" key="2">
    <source>
        <dbReference type="EMBL" id="RIB04409.1"/>
    </source>
</evidence>
<evidence type="ECO:0008006" key="4">
    <source>
        <dbReference type="Google" id="ProtNLM"/>
    </source>
</evidence>
<dbReference type="Proteomes" id="UP000266673">
    <property type="component" value="Unassembled WGS sequence"/>
</dbReference>
<gene>
    <name evidence="2" type="ORF">C2G38_2120735</name>
</gene>
<dbReference type="AlphaFoldDB" id="A0A397U6M0"/>
<keyword evidence="3" id="KW-1185">Reference proteome</keyword>
<sequence length="400" mass="45922">MIKTTYFLLLFIFTLQVRTVVHARKHPLTKVWGIEDQQVNFYLEREEVLSVEANSLSHVMEVNYGHLFGGVYMDTINNKLIVNVKDRSMENATILEPFKNLISFNIVENSMEELYNQLQAKINYQIQRRNRNIYVYIDAEANDVLVIPNPQRSDSSNHDITKRMPPKTIYKAQLGDGIRTLFASSRSIGRTCSIGFILHSKKTFRARNYKYYAVTSRSCDFKNQIGTNNKVYLQPWDFDEEQYLPYKLGQIDVPQINYSIPYEYAAFFWEPNSLSQIQLEPAVIRNTGQDFEALRINRTETKAPFGHHICHSGFATHVTCGTVKGTRGNYVNEDQNQSEGYIFTNIHTELEDLGGTIFFFRPGDLGSVYLFGLQVLSSIRTSIALSVNKVVDATSLILNL</sequence>
<feature type="chain" id="PRO_5017375177" description="Peptidase A1 domain-containing protein" evidence="1">
    <location>
        <begin position="24"/>
        <end position="400"/>
    </location>
</feature>